<dbReference type="InterPro" id="IPR028974">
    <property type="entry name" value="TSP_type-3_rpt"/>
</dbReference>
<accession>A0A6M2BUR8</accession>
<evidence type="ECO:0000313" key="9">
    <source>
        <dbReference type="Proteomes" id="UP000472676"/>
    </source>
</evidence>
<dbReference type="SUPFAM" id="SSF103647">
    <property type="entry name" value="TSP type-3 repeat"/>
    <property type="match status" value="1"/>
</dbReference>
<dbReference type="GO" id="GO:0005509">
    <property type="term" value="F:calcium ion binding"/>
    <property type="evidence" value="ECO:0007669"/>
    <property type="project" value="InterPro"/>
</dbReference>
<comment type="subcellular location">
    <subcellularLocation>
        <location evidence="1">Cell outer membrane</location>
    </subcellularLocation>
</comment>
<dbReference type="Proteomes" id="UP000472676">
    <property type="component" value="Unassembled WGS sequence"/>
</dbReference>
<feature type="domain" description="OmpA-like" evidence="7">
    <location>
        <begin position="299"/>
        <end position="415"/>
    </location>
</feature>
<dbReference type="InterPro" id="IPR006665">
    <property type="entry name" value="OmpA-like"/>
</dbReference>
<dbReference type="InterPro" id="IPR036737">
    <property type="entry name" value="OmpA-like_sf"/>
</dbReference>
<gene>
    <name evidence="8" type="ORF">G7Y85_16310</name>
</gene>
<keyword evidence="6" id="KW-0732">Signal</keyword>
<evidence type="ECO:0000256" key="1">
    <source>
        <dbReference type="ARBA" id="ARBA00004442"/>
    </source>
</evidence>
<dbReference type="InterPro" id="IPR006690">
    <property type="entry name" value="OMPA-like_CS"/>
</dbReference>
<dbReference type="PROSITE" id="PS01068">
    <property type="entry name" value="OMPA_1"/>
    <property type="match status" value="1"/>
</dbReference>
<evidence type="ECO:0000256" key="5">
    <source>
        <dbReference type="SAM" id="MobiDB-lite"/>
    </source>
</evidence>
<comment type="caution">
    <text evidence="8">The sequence shown here is derived from an EMBL/GenBank/DDBJ whole genome shotgun (WGS) entry which is preliminary data.</text>
</comment>
<feature type="chain" id="PRO_5026839925" evidence="6">
    <location>
        <begin position="29"/>
        <end position="415"/>
    </location>
</feature>
<organism evidence="8 9">
    <name type="scientific">Solimonas terrae</name>
    <dbReference type="NCBI Taxonomy" id="1396819"/>
    <lineage>
        <taxon>Bacteria</taxon>
        <taxon>Pseudomonadati</taxon>
        <taxon>Pseudomonadota</taxon>
        <taxon>Gammaproteobacteria</taxon>
        <taxon>Nevskiales</taxon>
        <taxon>Nevskiaceae</taxon>
        <taxon>Solimonas</taxon>
    </lineage>
</organism>
<dbReference type="PRINTS" id="PR01021">
    <property type="entry name" value="OMPADOMAIN"/>
</dbReference>
<dbReference type="Pfam" id="PF00691">
    <property type="entry name" value="OmpA"/>
    <property type="match status" value="1"/>
</dbReference>
<evidence type="ECO:0000256" key="2">
    <source>
        <dbReference type="ARBA" id="ARBA00023136"/>
    </source>
</evidence>
<dbReference type="SUPFAM" id="SSF103088">
    <property type="entry name" value="OmpA-like"/>
    <property type="match status" value="1"/>
</dbReference>
<protein>
    <submittedName>
        <fullName evidence="8">OmpA family protein</fullName>
    </submittedName>
</protein>
<reference evidence="8 9" key="1">
    <citation type="journal article" date="2014" name="Int. J. Syst. Evol. Microbiol.">
        <title>Solimonas terrae sp. nov., isolated from soil.</title>
        <authorList>
            <person name="Kim S.J."/>
            <person name="Moon J.Y."/>
            <person name="Weon H.Y."/>
            <person name="Ahn J.H."/>
            <person name="Chen W.M."/>
            <person name="Kwon S.W."/>
        </authorList>
    </citation>
    <scope>NUCLEOTIDE SEQUENCE [LARGE SCALE GENOMIC DNA]</scope>
    <source>
        <strain evidence="8 9">KIS83-12</strain>
    </source>
</reference>
<dbReference type="GO" id="GO:0009279">
    <property type="term" value="C:cell outer membrane"/>
    <property type="evidence" value="ECO:0007669"/>
    <property type="project" value="UniProtKB-SubCell"/>
</dbReference>
<evidence type="ECO:0000256" key="3">
    <source>
        <dbReference type="ARBA" id="ARBA00023237"/>
    </source>
</evidence>
<dbReference type="CDD" id="cd07185">
    <property type="entry name" value="OmpA_C-like"/>
    <property type="match status" value="1"/>
</dbReference>
<keyword evidence="2 4" id="KW-0472">Membrane</keyword>
<keyword evidence="3" id="KW-0998">Cell outer membrane</keyword>
<proteinExistence type="predicted"/>
<feature type="region of interest" description="Disordered" evidence="5">
    <location>
        <begin position="243"/>
        <end position="287"/>
    </location>
</feature>
<dbReference type="EMBL" id="JAAMOW010000008">
    <property type="protein sequence ID" value="NGY06336.1"/>
    <property type="molecule type" value="Genomic_DNA"/>
</dbReference>
<sequence>MHLKQSLAGGVAGVLAAATMLWAGSAAAVTTDGNEIPYLGAGYNFEIPDSARHSDDGQGAQFTFGVPLATYGYERWAAETTLHMLSRDRHIDGKSDYQTGLLFDLVYDFDNQSIGNFGGGYQFKPFALGGVGIVQNDVRGDRHEHFGVDLGGGVLLPLGRFGWKGLAARVEARALGQVDSQSTSHNFLIDYRITAGLQLPLFFLFNNSGPAVAPAQECELAVVDPVTGRSDCGVDSDRDGVTDAKDLCPGTPTGTGVDASGCPMSSTPHPGDDDADGVPNEIDRCPGTRSGLQVDASGCMVSQSLQLPGVQFDNNTAVLTDDARKVLKDVASTLKNQPNVAVQIGGNTDNVGNKAYNLMLSQQRAESVRQYLVAHGVDAARLVATGFGDFHPVASNSTEEGRAKNRRVDFKLIVE</sequence>
<dbReference type="Gene3D" id="2.40.160.20">
    <property type="match status" value="1"/>
</dbReference>
<keyword evidence="9" id="KW-1185">Reference proteome</keyword>
<evidence type="ECO:0000313" key="8">
    <source>
        <dbReference type="EMBL" id="NGY06336.1"/>
    </source>
</evidence>
<dbReference type="PANTHER" id="PTHR30329:SF21">
    <property type="entry name" value="LIPOPROTEIN YIAD-RELATED"/>
    <property type="match status" value="1"/>
</dbReference>
<dbReference type="Gene3D" id="3.30.1330.60">
    <property type="entry name" value="OmpA-like domain"/>
    <property type="match status" value="1"/>
</dbReference>
<dbReference type="InterPro" id="IPR006664">
    <property type="entry name" value="OMP_bac"/>
</dbReference>
<dbReference type="AlphaFoldDB" id="A0A6M2BUR8"/>
<dbReference type="RefSeq" id="WP_166259605.1">
    <property type="nucleotide sequence ID" value="NZ_JAAMOW010000008.1"/>
</dbReference>
<dbReference type="PANTHER" id="PTHR30329">
    <property type="entry name" value="STATOR ELEMENT OF FLAGELLAR MOTOR COMPLEX"/>
    <property type="match status" value="1"/>
</dbReference>
<dbReference type="PROSITE" id="PS51123">
    <property type="entry name" value="OMPA_2"/>
    <property type="match status" value="1"/>
</dbReference>
<name>A0A6M2BUR8_9GAMM</name>
<feature type="signal peptide" evidence="6">
    <location>
        <begin position="1"/>
        <end position="28"/>
    </location>
</feature>
<evidence type="ECO:0000259" key="7">
    <source>
        <dbReference type="PROSITE" id="PS51123"/>
    </source>
</evidence>
<evidence type="ECO:0000256" key="6">
    <source>
        <dbReference type="SAM" id="SignalP"/>
    </source>
</evidence>
<dbReference type="InterPro" id="IPR050330">
    <property type="entry name" value="Bact_OuterMem_StrucFunc"/>
</dbReference>
<evidence type="ECO:0000256" key="4">
    <source>
        <dbReference type="PROSITE-ProRule" id="PRU00473"/>
    </source>
</evidence>